<proteinExistence type="inferred from homology"/>
<evidence type="ECO:0000256" key="6">
    <source>
        <dbReference type="ARBA" id="ARBA00023136"/>
    </source>
</evidence>
<feature type="domain" description="Major facilitator superfamily (MFS) profile" evidence="10">
    <location>
        <begin position="71"/>
        <end position="515"/>
    </location>
</feature>
<feature type="transmembrane region" description="Helical" evidence="9">
    <location>
        <begin position="147"/>
        <end position="166"/>
    </location>
</feature>
<keyword evidence="3 8" id="KW-0813">Transport</keyword>
<sequence length="578" mass="63846">MSTARQCSTSTASIYPVASKHVHHNSISAHDMPALAQVRTRVLEDATRAAHAERAMTLREGFKTYPQAIMWSLLVSTCIIMEGFDIVLINSLFGLPAFQKKFGTQSPDGSFGISAAWESALANGAITGEITGLFIVGWLAERWGYRTTLIAALGLVTGFIFIPFFAQNLPTLLVGLFLCGIPWGAFQTLTTTYASEVCPVALRAYLTTYVNLCWVIGQFLASGVLKGVSHRDDAFGYKLPYGLQWIWPIPLIVVVAFAPESPWWLVRKGRKEEAKRSMLRLTSRDQPNFDAGDTVSMMVYTTELERANTEGFTYRDCFRGADLRRTEICCMVWAIQTLCGSSSITGFSTYFFEQAGLDLSNAFSLTLGQYGLGFLATLASWFLMGRCGRRTLYLWGQIAMALLLVTVGLLAIPKSKASAEWTIGGTVMLYNFVYNLTLGPVCYSLVAELASTRLRNKTVVLARNVYNMTTIVANVLAPRMLNPHAWHWGAKAAFFWAGACTLGAIWTYFRLPEPKGRLYVELDMLFHARVPARQFRSTGVVSLAADGVHLRDDSSRNADTKVDVHEMQRVVSGSSAST</sequence>
<evidence type="ECO:0000256" key="9">
    <source>
        <dbReference type="SAM" id="Phobius"/>
    </source>
</evidence>
<dbReference type="GO" id="GO:0016020">
    <property type="term" value="C:membrane"/>
    <property type="evidence" value="ECO:0007669"/>
    <property type="project" value="UniProtKB-SubCell"/>
</dbReference>
<reference evidence="11 12" key="2">
    <citation type="journal article" date="2021" name="Curr. Genet.">
        <title>Genetic response to nitrogen starvation in the aggressive Eucalyptus foliar pathogen Teratosphaeria destructans.</title>
        <authorList>
            <person name="Havenga M."/>
            <person name="Wingfield B.D."/>
            <person name="Wingfield M.J."/>
            <person name="Dreyer L.L."/>
            <person name="Roets F."/>
            <person name="Aylward J."/>
        </authorList>
    </citation>
    <scope>NUCLEOTIDE SEQUENCE [LARGE SCALE GENOMIC DNA]</scope>
    <source>
        <strain evidence="11">CMW44962</strain>
    </source>
</reference>
<name>A0A9W7SYZ8_9PEZI</name>
<feature type="transmembrane region" description="Helical" evidence="9">
    <location>
        <begin position="432"/>
        <end position="452"/>
    </location>
</feature>
<feature type="transmembrane region" description="Helical" evidence="9">
    <location>
        <begin position="464"/>
        <end position="481"/>
    </location>
</feature>
<dbReference type="InterPro" id="IPR005829">
    <property type="entry name" value="Sugar_transporter_CS"/>
</dbReference>
<dbReference type="Gene3D" id="1.20.1250.20">
    <property type="entry name" value="MFS general substrate transporter like domains"/>
    <property type="match status" value="1"/>
</dbReference>
<feature type="transmembrane region" description="Helical" evidence="9">
    <location>
        <begin position="120"/>
        <end position="140"/>
    </location>
</feature>
<dbReference type="Proteomes" id="UP001138500">
    <property type="component" value="Unassembled WGS sequence"/>
</dbReference>
<keyword evidence="4 9" id="KW-0812">Transmembrane</keyword>
<comment type="subcellular location">
    <subcellularLocation>
        <location evidence="1">Membrane</location>
        <topology evidence="1">Multi-pass membrane protein</topology>
    </subcellularLocation>
</comment>
<keyword evidence="5 9" id="KW-1133">Transmembrane helix</keyword>
<organism evidence="11 12">
    <name type="scientific">Teratosphaeria destructans</name>
    <dbReference type="NCBI Taxonomy" id="418781"/>
    <lineage>
        <taxon>Eukaryota</taxon>
        <taxon>Fungi</taxon>
        <taxon>Dikarya</taxon>
        <taxon>Ascomycota</taxon>
        <taxon>Pezizomycotina</taxon>
        <taxon>Dothideomycetes</taxon>
        <taxon>Dothideomycetidae</taxon>
        <taxon>Mycosphaerellales</taxon>
        <taxon>Teratosphaeriaceae</taxon>
        <taxon>Teratosphaeria</taxon>
    </lineage>
</organism>
<dbReference type="Pfam" id="PF00083">
    <property type="entry name" value="Sugar_tr"/>
    <property type="match status" value="1"/>
</dbReference>
<accession>A0A9W7SYZ8</accession>
<evidence type="ECO:0000256" key="5">
    <source>
        <dbReference type="ARBA" id="ARBA00022989"/>
    </source>
</evidence>
<feature type="transmembrane region" description="Helical" evidence="9">
    <location>
        <begin position="245"/>
        <end position="266"/>
    </location>
</feature>
<keyword evidence="6 9" id="KW-0472">Membrane</keyword>
<evidence type="ECO:0000256" key="3">
    <source>
        <dbReference type="ARBA" id="ARBA00022448"/>
    </source>
</evidence>
<dbReference type="InterPro" id="IPR020846">
    <property type="entry name" value="MFS_dom"/>
</dbReference>
<feature type="transmembrane region" description="Helical" evidence="9">
    <location>
        <begin position="68"/>
        <end position="93"/>
    </location>
</feature>
<dbReference type="SUPFAM" id="SSF103473">
    <property type="entry name" value="MFS general substrate transporter"/>
    <property type="match status" value="1"/>
</dbReference>
<evidence type="ECO:0000313" key="11">
    <source>
        <dbReference type="EMBL" id="KAH9843340.1"/>
    </source>
</evidence>
<evidence type="ECO:0000256" key="4">
    <source>
        <dbReference type="ARBA" id="ARBA00022692"/>
    </source>
</evidence>
<comment type="similarity">
    <text evidence="2 8">Belongs to the major facilitator superfamily. Sugar transporter (TC 2.A.1.1) family.</text>
</comment>
<dbReference type="InterPro" id="IPR003663">
    <property type="entry name" value="Sugar/inositol_transpt"/>
</dbReference>
<dbReference type="PANTHER" id="PTHR48022:SF5">
    <property type="entry name" value="ALPHA-GLUCOSIDES PERMEASE MPH2-RELATED"/>
    <property type="match status" value="1"/>
</dbReference>
<dbReference type="EMBL" id="RIBY02000380">
    <property type="protein sequence ID" value="KAH9843340.1"/>
    <property type="molecule type" value="Genomic_DNA"/>
</dbReference>
<evidence type="ECO:0000256" key="2">
    <source>
        <dbReference type="ARBA" id="ARBA00010992"/>
    </source>
</evidence>
<dbReference type="NCBIfam" id="TIGR00879">
    <property type="entry name" value="SP"/>
    <property type="match status" value="1"/>
</dbReference>
<evidence type="ECO:0000256" key="8">
    <source>
        <dbReference type="RuleBase" id="RU003346"/>
    </source>
</evidence>
<evidence type="ECO:0000313" key="12">
    <source>
        <dbReference type="Proteomes" id="UP001138500"/>
    </source>
</evidence>
<feature type="transmembrane region" description="Helical" evidence="9">
    <location>
        <begin position="328"/>
        <end position="352"/>
    </location>
</feature>
<protein>
    <submittedName>
        <fullName evidence="11">Sugar porter family MFS transporter</fullName>
    </submittedName>
</protein>
<dbReference type="InterPro" id="IPR036259">
    <property type="entry name" value="MFS_trans_sf"/>
</dbReference>
<dbReference type="InterPro" id="IPR050360">
    <property type="entry name" value="MFS_Sugar_Transporters"/>
</dbReference>
<feature type="transmembrane region" description="Helical" evidence="9">
    <location>
        <begin position="206"/>
        <end position="225"/>
    </location>
</feature>
<feature type="transmembrane region" description="Helical" evidence="9">
    <location>
        <begin position="367"/>
        <end position="385"/>
    </location>
</feature>
<dbReference type="AlphaFoldDB" id="A0A9W7SYZ8"/>
<feature type="transmembrane region" description="Helical" evidence="9">
    <location>
        <begin position="172"/>
        <end position="194"/>
    </location>
</feature>
<evidence type="ECO:0000256" key="1">
    <source>
        <dbReference type="ARBA" id="ARBA00004141"/>
    </source>
</evidence>
<dbReference type="OrthoDB" id="6612291at2759"/>
<feature type="transmembrane region" description="Helical" evidence="9">
    <location>
        <begin position="392"/>
        <end position="412"/>
    </location>
</feature>
<gene>
    <name evidence="11" type="ORF">Tdes44962_MAKER07467</name>
</gene>
<dbReference type="FunFam" id="1.20.1250.20:FF:000149">
    <property type="entry name" value="MFS transporter, SP family, general alpha glucoside:H+ symporter"/>
    <property type="match status" value="1"/>
</dbReference>
<comment type="caution">
    <text evidence="11">The sequence shown here is derived from an EMBL/GenBank/DDBJ whole genome shotgun (WGS) entry which is preliminary data.</text>
</comment>
<dbReference type="PROSITE" id="PS00217">
    <property type="entry name" value="SUGAR_TRANSPORT_2"/>
    <property type="match status" value="1"/>
</dbReference>
<dbReference type="GO" id="GO:0005351">
    <property type="term" value="F:carbohydrate:proton symporter activity"/>
    <property type="evidence" value="ECO:0007669"/>
    <property type="project" value="TreeGrafter"/>
</dbReference>
<dbReference type="GO" id="GO:0000023">
    <property type="term" value="P:maltose metabolic process"/>
    <property type="evidence" value="ECO:0007669"/>
    <property type="project" value="UniProtKB-KW"/>
</dbReference>
<feature type="transmembrane region" description="Helical" evidence="9">
    <location>
        <begin position="493"/>
        <end position="509"/>
    </location>
</feature>
<evidence type="ECO:0000259" key="10">
    <source>
        <dbReference type="PROSITE" id="PS50850"/>
    </source>
</evidence>
<keyword evidence="7" id="KW-0462">Maltose metabolism</keyword>
<evidence type="ECO:0000256" key="7">
    <source>
        <dbReference type="ARBA" id="ARBA00026248"/>
    </source>
</evidence>
<dbReference type="InterPro" id="IPR005828">
    <property type="entry name" value="MFS_sugar_transport-like"/>
</dbReference>
<reference evidence="11 12" key="1">
    <citation type="journal article" date="2018" name="IMA Fungus">
        <title>IMA Genome-F 10: Nine draft genome sequences of Claviceps purpurea s.lat., including C. arundinis, C. humidiphila, and C. cf. spartinae, pseudomolecules for the pitch canker pathogen Fusarium circinatum, draft genome of Davidsoniella eucalypti, Grosmannia galeiformis, Quambalaria eucalypti, and Teratosphaeria destructans.</title>
        <authorList>
            <person name="Wingfield B.D."/>
            <person name="Liu M."/>
            <person name="Nguyen H.D."/>
            <person name="Lane F.A."/>
            <person name="Morgan S.W."/>
            <person name="De Vos L."/>
            <person name="Wilken P.M."/>
            <person name="Duong T.A."/>
            <person name="Aylward J."/>
            <person name="Coetzee M.P."/>
            <person name="Dadej K."/>
            <person name="De Beer Z.W."/>
            <person name="Findlay W."/>
            <person name="Havenga M."/>
            <person name="Kolarik M."/>
            <person name="Menzies J.G."/>
            <person name="Naidoo K."/>
            <person name="Pochopski O."/>
            <person name="Shoukouhi P."/>
            <person name="Santana Q.C."/>
            <person name="Seifert K.A."/>
            <person name="Soal N."/>
            <person name="Steenkamp E.T."/>
            <person name="Tatham C.T."/>
            <person name="van der Nest M.A."/>
            <person name="Wingfield M.J."/>
        </authorList>
    </citation>
    <scope>NUCLEOTIDE SEQUENCE [LARGE SCALE GENOMIC DNA]</scope>
    <source>
        <strain evidence="11">CMW44962</strain>
    </source>
</reference>
<keyword evidence="12" id="KW-1185">Reference proteome</keyword>
<dbReference type="PROSITE" id="PS50850">
    <property type="entry name" value="MFS"/>
    <property type="match status" value="1"/>
</dbReference>
<dbReference type="PANTHER" id="PTHR48022">
    <property type="entry name" value="PLASTIDIC GLUCOSE TRANSPORTER 4"/>
    <property type="match status" value="1"/>
</dbReference>